<dbReference type="EMBL" id="CP060007">
    <property type="protein sequence ID" value="QNA45423.1"/>
    <property type="molecule type" value="Genomic_DNA"/>
</dbReference>
<dbReference type="SUPFAM" id="SSF49299">
    <property type="entry name" value="PKD domain"/>
    <property type="match status" value="3"/>
</dbReference>
<sequence length="618" mass="65412">MKHLFQTVMLIFLIANLAFYSCKKNRSCESCKTNKSPIAVAGPDQGMTLPKDSVLLDGSSSNDPDGKITVWQWKKINGPVSFIITNSMATKATAKNLTAGVYLFELTVTDDGDLQAKDTIQVMVDDPQMNQPPVANAGKDTTVTLPANTALLDGSGSADPDNNITSYQWTKISGPVSSTITNASGVITTASSLTSGIYLFELKVTDAVGLFARDTLKVRVDDPNVNQPPVANAGTDTTIAIPANSVMLNGSGSADPNKNITNYQWTKILGPASSTITNAWNAITKASSLTSGVYWFELKVTDAGGLFDSDTLVVTVLSPTFNGSGVYIAGWGMNASGKMIARIWRENVLQDLSDGQYHAGANCVFVSGTDIYVAGLEQNASGKSVAKLWKNGVPQNLSNGQYNAEAKSVFVSGTDVYVAGWEVNANGNSVAKIWKNGVEQNLSEGGTATSVFVSGTDVYVAGWYNGVALWKNGVAQVIGIYSDTDPSVFVSGNDVYVTMTMCSAVGGSCGATLWKNGQTQNIDGLASSVFVSGSDVYVAGQRYWSGSNDDATIWKNGVAQHIGHENDIANSVFVSGNHVYAVGNKNNNLYFNGTAPLWKNGIEYSIPGLTVANSVFVQ</sequence>
<dbReference type="Pfam" id="PF22352">
    <property type="entry name" value="K319L-like_PKD"/>
    <property type="match status" value="3"/>
</dbReference>
<dbReference type="PANTHER" id="PTHR46182">
    <property type="entry name" value="FI19480P1"/>
    <property type="match status" value="1"/>
</dbReference>
<evidence type="ECO:0000259" key="1">
    <source>
        <dbReference type="SMART" id="SM00089"/>
    </source>
</evidence>
<dbReference type="GO" id="GO:0031410">
    <property type="term" value="C:cytoplasmic vesicle"/>
    <property type="evidence" value="ECO:0007669"/>
    <property type="project" value="TreeGrafter"/>
</dbReference>
<dbReference type="PANTHER" id="PTHR46182:SF2">
    <property type="entry name" value="FI19480P1"/>
    <property type="match status" value="1"/>
</dbReference>
<feature type="domain" description="PKD/Chitinase" evidence="1">
    <location>
        <begin position="230"/>
        <end position="319"/>
    </location>
</feature>
<dbReference type="InterPro" id="IPR013783">
    <property type="entry name" value="Ig-like_fold"/>
</dbReference>
<organism evidence="2 3">
    <name type="scientific">Lacibacter sediminis</name>
    <dbReference type="NCBI Taxonomy" id="2760713"/>
    <lineage>
        <taxon>Bacteria</taxon>
        <taxon>Pseudomonadati</taxon>
        <taxon>Bacteroidota</taxon>
        <taxon>Chitinophagia</taxon>
        <taxon>Chitinophagales</taxon>
        <taxon>Chitinophagaceae</taxon>
        <taxon>Lacibacter</taxon>
    </lineage>
</organism>
<dbReference type="AlphaFoldDB" id="A0A7G5XIX0"/>
<dbReference type="GO" id="GO:0016020">
    <property type="term" value="C:membrane"/>
    <property type="evidence" value="ECO:0007669"/>
    <property type="project" value="TreeGrafter"/>
</dbReference>
<accession>A0A7G5XIX0</accession>
<dbReference type="Proteomes" id="UP000515344">
    <property type="component" value="Chromosome"/>
</dbReference>
<protein>
    <recommendedName>
        <fullName evidence="1">PKD/Chitinase domain-containing protein</fullName>
    </recommendedName>
</protein>
<feature type="domain" description="PKD/Chitinase" evidence="1">
    <location>
        <begin position="134"/>
        <end position="223"/>
    </location>
</feature>
<proteinExistence type="predicted"/>
<dbReference type="RefSeq" id="WP_182804472.1">
    <property type="nucleotide sequence ID" value="NZ_CP060007.1"/>
</dbReference>
<dbReference type="PROSITE" id="PS51257">
    <property type="entry name" value="PROKAR_LIPOPROTEIN"/>
    <property type="match status" value="1"/>
</dbReference>
<evidence type="ECO:0000313" key="2">
    <source>
        <dbReference type="EMBL" id="QNA45423.1"/>
    </source>
</evidence>
<dbReference type="InterPro" id="IPR022409">
    <property type="entry name" value="PKD/Chitinase_dom"/>
</dbReference>
<feature type="domain" description="PKD/Chitinase" evidence="1">
    <location>
        <begin position="38"/>
        <end position="127"/>
    </location>
</feature>
<reference evidence="3" key="1">
    <citation type="submission" date="2020-08" db="EMBL/GenBank/DDBJ databases">
        <title>Lacibacter sp. S13-6-6 genome sequencing.</title>
        <authorList>
            <person name="Jin L."/>
        </authorList>
    </citation>
    <scope>NUCLEOTIDE SEQUENCE [LARGE SCALE GENOMIC DNA]</scope>
    <source>
        <strain evidence="3">S13-6-6</strain>
    </source>
</reference>
<dbReference type="KEGG" id="lacs:H4075_04265"/>
<name>A0A7G5XIX0_9BACT</name>
<dbReference type="Gene3D" id="2.60.40.10">
    <property type="entry name" value="Immunoglobulins"/>
    <property type="match status" value="3"/>
</dbReference>
<dbReference type="InterPro" id="IPR035986">
    <property type="entry name" value="PKD_dom_sf"/>
</dbReference>
<dbReference type="InterPro" id="IPR029865">
    <property type="entry name" value="KIAA0319-like"/>
</dbReference>
<gene>
    <name evidence="2" type="ORF">H4075_04265</name>
</gene>
<evidence type="ECO:0000313" key="3">
    <source>
        <dbReference type="Proteomes" id="UP000515344"/>
    </source>
</evidence>
<keyword evidence="3" id="KW-1185">Reference proteome</keyword>
<dbReference type="SMART" id="SM00089">
    <property type="entry name" value="PKD"/>
    <property type="match status" value="3"/>
</dbReference>